<reference evidence="1" key="1">
    <citation type="journal article" date="2015" name="Nature">
        <title>Complex archaea that bridge the gap between prokaryotes and eukaryotes.</title>
        <authorList>
            <person name="Spang A."/>
            <person name="Saw J.H."/>
            <person name="Jorgensen S.L."/>
            <person name="Zaremba-Niedzwiedzka K."/>
            <person name="Martijn J."/>
            <person name="Lind A.E."/>
            <person name="van Eijk R."/>
            <person name="Schleper C."/>
            <person name="Guy L."/>
            <person name="Ettema T.J."/>
        </authorList>
    </citation>
    <scope>NUCLEOTIDE SEQUENCE</scope>
</reference>
<name>A0A0F9EG34_9ZZZZ</name>
<sequence>MADYEVERKAYYHKDGMVLGVTVLENKSNKERIAYRLRINEIIEGSSPLAGITKVGREFECNKLRRLKGPCADSLWSLTENLIGFEKGIIETGWT</sequence>
<gene>
    <name evidence="1" type="ORF">LCGC14_2080190</name>
</gene>
<comment type="caution">
    <text evidence="1">The sequence shown here is derived from an EMBL/GenBank/DDBJ whole genome shotgun (WGS) entry which is preliminary data.</text>
</comment>
<accession>A0A0F9EG34</accession>
<proteinExistence type="predicted"/>
<dbReference type="EMBL" id="LAZR01025124">
    <property type="protein sequence ID" value="KKL72909.1"/>
    <property type="molecule type" value="Genomic_DNA"/>
</dbReference>
<dbReference type="AlphaFoldDB" id="A0A0F9EG34"/>
<evidence type="ECO:0000313" key="1">
    <source>
        <dbReference type="EMBL" id="KKL72909.1"/>
    </source>
</evidence>
<protein>
    <submittedName>
        <fullName evidence="1">Uncharacterized protein</fullName>
    </submittedName>
</protein>
<organism evidence="1">
    <name type="scientific">marine sediment metagenome</name>
    <dbReference type="NCBI Taxonomy" id="412755"/>
    <lineage>
        <taxon>unclassified sequences</taxon>
        <taxon>metagenomes</taxon>
        <taxon>ecological metagenomes</taxon>
    </lineage>
</organism>